<dbReference type="PRINTS" id="PR00380">
    <property type="entry name" value="KINESINHEAVY"/>
</dbReference>
<keyword evidence="1 4" id="KW-0175">Coiled coil</keyword>
<evidence type="ECO:0000259" key="6">
    <source>
        <dbReference type="PROSITE" id="PS50067"/>
    </source>
</evidence>
<feature type="region of interest" description="Disordered" evidence="5">
    <location>
        <begin position="1"/>
        <end position="26"/>
    </location>
</feature>
<accession>A0AAW2ZNW9</accession>
<dbReference type="Proteomes" id="UP001431209">
    <property type="component" value="Unassembled WGS sequence"/>
</dbReference>
<keyword evidence="2 3" id="KW-0505">Motor protein</keyword>
<name>A0AAW2ZNW9_9EUKA</name>
<feature type="compositionally biased region" description="Low complexity" evidence="5">
    <location>
        <begin position="7"/>
        <end position="20"/>
    </location>
</feature>
<feature type="coiled-coil region" evidence="4">
    <location>
        <begin position="505"/>
        <end position="571"/>
    </location>
</feature>
<evidence type="ECO:0000313" key="8">
    <source>
        <dbReference type="Proteomes" id="UP001431209"/>
    </source>
</evidence>
<dbReference type="GO" id="GO:0003777">
    <property type="term" value="F:microtubule motor activity"/>
    <property type="evidence" value="ECO:0007669"/>
    <property type="project" value="InterPro"/>
</dbReference>
<comment type="similarity">
    <text evidence="3">Belongs to the TRAFAC class myosin-kinesin ATPase superfamily. Kinesin family.</text>
</comment>
<dbReference type="AlphaFoldDB" id="A0AAW2ZNW9"/>
<keyword evidence="8" id="KW-1185">Reference proteome</keyword>
<feature type="coiled-coil region" evidence="4">
    <location>
        <begin position="380"/>
        <end position="407"/>
    </location>
</feature>
<evidence type="ECO:0000256" key="3">
    <source>
        <dbReference type="PROSITE-ProRule" id="PRU00283"/>
    </source>
</evidence>
<feature type="domain" description="Kinesin motor" evidence="6">
    <location>
        <begin position="26"/>
        <end position="365"/>
    </location>
</feature>
<dbReference type="PANTHER" id="PTHR47968:SF75">
    <property type="entry name" value="CENTROMERE-ASSOCIATED PROTEIN E"/>
    <property type="match status" value="1"/>
</dbReference>
<sequence>MSDNETAASQQAPNSAPSPAKGSSGRVKVVVRCRPYLKKELDRGEGEKEIPFILVPEEGKVELPARSENEQSQAMVFDHVYDMNSNTQDVYNEVLKDMIESTVEGYNVTTFAYGQTASGKTFTMMGTDERPGIIRLSMQTIFNYFKQNTTESRTFLVRVSYMEIYNEKVFDLLSKDHKQVKVLQDKNKNIAFDGLREEVVRDVEEVMHIIKKGENFRSVEKTFANDNSSRSHTIFRMVIERKEEFELNEEVNGKNVTKKKTIVRIGNLNLVDLAGSENASKHDSDERAREGKNINLSLLHLKNIILRLSKGQKIESFRDSKLTRILSQSLGGNARVAVLCAINPIYDNYGESKQTLHFGNCAGMIKVAPTVNSDAGSAMIVKYQQEIDALKQEMMMLREKVAQYDNEIVSKASDEIVSKASKPNSDAVTAEDIIQEINAEGSNNNEDGGEPNENLNDSLHQTINLRNSVNLDVHKLQQTMKDLNKYIISEDTLQYSESDEARLEREAMILEIEEERRHLEELLKTESENRLLREQEADEARGQREEAVFELESVRGEKDVLHGELDNMNENLPVAYQLLLADFQQLEQQRSQETHDMNETVAKLYSTLLQKDDEIKSLQKELKDNAEHTQLLEKRCAQLERRFEKMSKEKS</sequence>
<dbReference type="Gene3D" id="3.40.850.10">
    <property type="entry name" value="Kinesin motor domain"/>
    <property type="match status" value="1"/>
</dbReference>
<evidence type="ECO:0000313" key="7">
    <source>
        <dbReference type="EMBL" id="KAL0491124.1"/>
    </source>
</evidence>
<dbReference type="InterPro" id="IPR001752">
    <property type="entry name" value="Kinesin_motor_dom"/>
</dbReference>
<dbReference type="SMART" id="SM00129">
    <property type="entry name" value="KISc"/>
    <property type="match status" value="1"/>
</dbReference>
<dbReference type="InterPro" id="IPR036961">
    <property type="entry name" value="Kinesin_motor_dom_sf"/>
</dbReference>
<dbReference type="InterPro" id="IPR027640">
    <property type="entry name" value="Kinesin-like_fam"/>
</dbReference>
<dbReference type="PROSITE" id="PS50067">
    <property type="entry name" value="KINESIN_MOTOR_2"/>
    <property type="match status" value="1"/>
</dbReference>
<dbReference type="GO" id="GO:0008017">
    <property type="term" value="F:microtubule binding"/>
    <property type="evidence" value="ECO:0007669"/>
    <property type="project" value="InterPro"/>
</dbReference>
<protein>
    <submittedName>
        <fullName evidence="7">Kinesin-like protein</fullName>
    </submittedName>
</protein>
<keyword evidence="3" id="KW-0067">ATP-binding</keyword>
<feature type="coiled-coil region" evidence="4">
    <location>
        <begin position="601"/>
        <end position="649"/>
    </location>
</feature>
<comment type="caution">
    <text evidence="7">The sequence shown here is derived from an EMBL/GenBank/DDBJ whole genome shotgun (WGS) entry which is preliminary data.</text>
</comment>
<evidence type="ECO:0000256" key="1">
    <source>
        <dbReference type="ARBA" id="ARBA00023054"/>
    </source>
</evidence>
<evidence type="ECO:0000256" key="5">
    <source>
        <dbReference type="SAM" id="MobiDB-lite"/>
    </source>
</evidence>
<dbReference type="GO" id="GO:0005524">
    <property type="term" value="F:ATP binding"/>
    <property type="evidence" value="ECO:0007669"/>
    <property type="project" value="UniProtKB-UniRule"/>
</dbReference>
<organism evidence="7 8">
    <name type="scientific">Acrasis kona</name>
    <dbReference type="NCBI Taxonomy" id="1008807"/>
    <lineage>
        <taxon>Eukaryota</taxon>
        <taxon>Discoba</taxon>
        <taxon>Heterolobosea</taxon>
        <taxon>Tetramitia</taxon>
        <taxon>Eutetramitia</taxon>
        <taxon>Acrasidae</taxon>
        <taxon>Acrasis</taxon>
    </lineage>
</organism>
<evidence type="ECO:0000256" key="2">
    <source>
        <dbReference type="ARBA" id="ARBA00023175"/>
    </source>
</evidence>
<evidence type="ECO:0000256" key="4">
    <source>
        <dbReference type="SAM" id="Coils"/>
    </source>
</evidence>
<proteinExistence type="inferred from homology"/>
<dbReference type="Pfam" id="PF00225">
    <property type="entry name" value="Kinesin"/>
    <property type="match status" value="1"/>
</dbReference>
<gene>
    <name evidence="7" type="ORF">AKO1_002275</name>
</gene>
<dbReference type="InterPro" id="IPR027417">
    <property type="entry name" value="P-loop_NTPase"/>
</dbReference>
<dbReference type="EMBL" id="JAOPGA020001756">
    <property type="protein sequence ID" value="KAL0491124.1"/>
    <property type="molecule type" value="Genomic_DNA"/>
</dbReference>
<feature type="binding site" evidence="3">
    <location>
        <begin position="114"/>
        <end position="121"/>
    </location>
    <ligand>
        <name>ATP</name>
        <dbReference type="ChEBI" id="CHEBI:30616"/>
    </ligand>
</feature>
<dbReference type="SUPFAM" id="SSF52540">
    <property type="entry name" value="P-loop containing nucleoside triphosphate hydrolases"/>
    <property type="match status" value="1"/>
</dbReference>
<dbReference type="PANTHER" id="PTHR47968">
    <property type="entry name" value="CENTROMERE PROTEIN E"/>
    <property type="match status" value="1"/>
</dbReference>
<keyword evidence="3" id="KW-0547">Nucleotide-binding</keyword>
<dbReference type="GO" id="GO:0007018">
    <property type="term" value="P:microtubule-based movement"/>
    <property type="evidence" value="ECO:0007669"/>
    <property type="project" value="InterPro"/>
</dbReference>
<reference evidence="7 8" key="1">
    <citation type="submission" date="2024-03" db="EMBL/GenBank/DDBJ databases">
        <title>The Acrasis kona genome and developmental transcriptomes reveal deep origins of eukaryotic multicellular pathways.</title>
        <authorList>
            <person name="Sheikh S."/>
            <person name="Fu C.-J."/>
            <person name="Brown M.W."/>
            <person name="Baldauf S.L."/>
        </authorList>
    </citation>
    <scope>NUCLEOTIDE SEQUENCE [LARGE SCALE GENOMIC DNA]</scope>
    <source>
        <strain evidence="7 8">ATCC MYA-3509</strain>
    </source>
</reference>